<feature type="compositionally biased region" description="Basic and acidic residues" evidence="1">
    <location>
        <begin position="9"/>
        <end position="34"/>
    </location>
</feature>
<feature type="region of interest" description="Disordered" evidence="1">
    <location>
        <begin position="70"/>
        <end position="104"/>
    </location>
</feature>
<reference evidence="3" key="1">
    <citation type="submission" date="2022-11" db="UniProtKB">
        <authorList>
            <consortium name="WormBaseParasite"/>
        </authorList>
    </citation>
    <scope>IDENTIFICATION</scope>
</reference>
<evidence type="ECO:0000256" key="1">
    <source>
        <dbReference type="SAM" id="MobiDB-lite"/>
    </source>
</evidence>
<organism evidence="2 3">
    <name type="scientific">Romanomermis culicivorax</name>
    <name type="common">Nematode worm</name>
    <dbReference type="NCBI Taxonomy" id="13658"/>
    <lineage>
        <taxon>Eukaryota</taxon>
        <taxon>Metazoa</taxon>
        <taxon>Ecdysozoa</taxon>
        <taxon>Nematoda</taxon>
        <taxon>Enoplea</taxon>
        <taxon>Dorylaimia</taxon>
        <taxon>Mermithida</taxon>
        <taxon>Mermithoidea</taxon>
        <taxon>Mermithidae</taxon>
        <taxon>Romanomermis</taxon>
    </lineage>
</organism>
<evidence type="ECO:0000313" key="3">
    <source>
        <dbReference type="WBParaSite" id="nRc.2.0.1.t21686-RA"/>
    </source>
</evidence>
<sequence>MFRASILHKVIERAEKKHHEQQEKPMRAKSKDKAGVSSEGGQSAELAAVLKAEFATQRAELAASIAELKTRLNNVGQKDASPKRKQKSAPEEKPPSASEGDMDE</sequence>
<keyword evidence="2" id="KW-1185">Reference proteome</keyword>
<accession>A0A915J5G9</accession>
<dbReference type="Proteomes" id="UP000887565">
    <property type="component" value="Unplaced"/>
</dbReference>
<dbReference type="AlphaFoldDB" id="A0A915J5G9"/>
<proteinExistence type="predicted"/>
<name>A0A915J5G9_ROMCU</name>
<protein>
    <submittedName>
        <fullName evidence="3">Uncharacterized protein</fullName>
    </submittedName>
</protein>
<feature type="region of interest" description="Disordered" evidence="1">
    <location>
        <begin position="1"/>
        <end position="42"/>
    </location>
</feature>
<evidence type="ECO:0000313" key="2">
    <source>
        <dbReference type="Proteomes" id="UP000887565"/>
    </source>
</evidence>
<dbReference type="WBParaSite" id="nRc.2.0.1.t21686-RA">
    <property type="protein sequence ID" value="nRc.2.0.1.t21686-RA"/>
    <property type="gene ID" value="nRc.2.0.1.g21686"/>
</dbReference>